<keyword evidence="21" id="KW-1185">Reference proteome</keyword>
<dbReference type="Ensembl" id="ENSECRT00000017284.1">
    <property type="protein sequence ID" value="ENSECRP00000016974.1"/>
    <property type="gene ID" value="ENSECRG00000011276.1"/>
</dbReference>
<feature type="transmembrane region" description="Helical" evidence="19">
    <location>
        <begin position="7"/>
        <end position="25"/>
    </location>
</feature>
<dbReference type="PANTHER" id="PTHR23507:SF9">
    <property type="entry name" value="LYSOSOMAL PROTON-COUPLED STEROID CONJUGATE AND BILE ACID SYMPORTER SLC46A3"/>
    <property type="match status" value="1"/>
</dbReference>
<feature type="transmembrane region" description="Helical" evidence="19">
    <location>
        <begin position="166"/>
        <end position="189"/>
    </location>
</feature>
<evidence type="ECO:0000256" key="14">
    <source>
        <dbReference type="ARBA" id="ARBA00036597"/>
    </source>
</evidence>
<feature type="transmembrane region" description="Helical" evidence="19">
    <location>
        <begin position="195"/>
        <end position="217"/>
    </location>
</feature>
<reference evidence="20" key="1">
    <citation type="submission" date="2021-06" db="EMBL/GenBank/DDBJ databases">
        <authorList>
            <consortium name="Wellcome Sanger Institute Data Sharing"/>
        </authorList>
    </citation>
    <scope>NUCLEOTIDE SEQUENCE [LARGE SCALE GENOMIC DNA]</scope>
</reference>
<feature type="transmembrane region" description="Helical" evidence="19">
    <location>
        <begin position="71"/>
        <end position="91"/>
    </location>
</feature>
<reference evidence="20" key="2">
    <citation type="submission" date="2025-08" db="UniProtKB">
        <authorList>
            <consortium name="Ensembl"/>
        </authorList>
    </citation>
    <scope>IDENTIFICATION</scope>
</reference>
<keyword evidence="9" id="KW-0458">Lysosome</keyword>
<keyword evidence="8" id="KW-0325">Glycoprotein</keyword>
<evidence type="ECO:0000256" key="16">
    <source>
        <dbReference type="ARBA" id="ARBA00040938"/>
    </source>
</evidence>
<reference evidence="20" key="3">
    <citation type="submission" date="2025-09" db="UniProtKB">
        <authorList>
            <consortium name="Ensembl"/>
        </authorList>
    </citation>
    <scope>IDENTIFICATION</scope>
</reference>
<evidence type="ECO:0000256" key="6">
    <source>
        <dbReference type="ARBA" id="ARBA00022989"/>
    </source>
</evidence>
<sequence length="455" mass="50583">MRKCHCIEPVVAIYSFANFMAYPLLQQFVYQRLWEERSNSSLPASVNSSHCTVQNNSSSTVQEIQRAASMFFTYLDLISLIPSLIVTLTLVTYSDQRGRKIIILLPLIGSLLSFLAYFLVSFFTLNLYIFFVSSFLSSLFGGLGTFLGGCFSYVVDQCNNKNHKAVRIALIDMLIGLFSGGASLATGYFLKATGFSWPFLVTVLLQCLNIIYVSLLLEETIQPSLNNESTKKEFIKKLFYRIYLLFANSTCKRNTVFLLLLLSFSIYNFANLGGLSLFILYELNSPLCWDEILIGYGSAISTLVFLTSFIGVCLFSRCLQDIQLVYTGLLSVIAGFLMAAFTKTTLLMFLVRLPLLLALVPAPVLRSMMSGCVSSSEQGALFACIAVLENISTTVAVATFNSIYAATVSWFPGFVFLLAAGLCLIPMCLMSILTLNPQLSEEKRELLKENNNENE</sequence>
<feature type="transmembrane region" description="Helical" evidence="19">
    <location>
        <begin position="103"/>
        <end position="123"/>
    </location>
</feature>
<dbReference type="AlphaFoldDB" id="A0A8C4XAM9"/>
<comment type="catalytic activity">
    <reaction evidence="12">
        <text>estrone 3-sulfate(out) + n H(+)(out) = estrone 3-sulfate(in) + n H(+)(in)</text>
        <dbReference type="Rhea" id="RHEA:75483"/>
        <dbReference type="ChEBI" id="CHEBI:15378"/>
        <dbReference type="ChEBI" id="CHEBI:60050"/>
    </reaction>
</comment>
<evidence type="ECO:0000256" key="5">
    <source>
        <dbReference type="ARBA" id="ARBA00022847"/>
    </source>
</evidence>
<comment type="catalytic activity">
    <reaction evidence="13">
        <text>25-hydroxyvitamin D3 sulfate(out) + n H(+)(out) = 25-hydroxyvitamin D3 sulfate(in) + n H(+)(in)</text>
        <dbReference type="Rhea" id="RHEA:75491"/>
        <dbReference type="ChEBI" id="CHEBI:15378"/>
        <dbReference type="ChEBI" id="CHEBI:194336"/>
    </reaction>
</comment>
<evidence type="ECO:0000256" key="12">
    <source>
        <dbReference type="ARBA" id="ARBA00036178"/>
    </source>
</evidence>
<comment type="catalytic activity">
    <reaction evidence="11">
        <text>cholate(out) + n H(+)(out) = cholate(in) + n H(+)(in)</text>
        <dbReference type="Rhea" id="RHEA:75499"/>
        <dbReference type="ChEBI" id="CHEBI:15378"/>
        <dbReference type="ChEBI" id="CHEBI:29747"/>
    </reaction>
</comment>
<feature type="transmembrane region" description="Helical" evidence="19">
    <location>
        <begin position="380"/>
        <end position="404"/>
    </location>
</feature>
<comment type="catalytic activity">
    <reaction evidence="14">
        <text>glycocholate(out) + n H(+)(out) = glycocholate(in) + n H(+)(in)</text>
        <dbReference type="Rhea" id="RHEA:75503"/>
        <dbReference type="ChEBI" id="CHEBI:15378"/>
        <dbReference type="ChEBI" id="CHEBI:29746"/>
    </reaction>
</comment>
<feature type="transmembrane region" description="Helical" evidence="19">
    <location>
        <begin position="256"/>
        <end position="281"/>
    </location>
</feature>
<comment type="subcellular location">
    <subcellularLocation>
        <location evidence="1">Lysosome membrane</location>
        <topology evidence="1">Multi-pass membrane protein</topology>
    </subcellularLocation>
</comment>
<name>A0A8C4XAM9_ERPCA</name>
<dbReference type="Gene3D" id="1.20.1250.20">
    <property type="entry name" value="MFS general substrate transporter like domains"/>
    <property type="match status" value="1"/>
</dbReference>
<evidence type="ECO:0000256" key="9">
    <source>
        <dbReference type="ARBA" id="ARBA00023228"/>
    </source>
</evidence>
<feature type="transmembrane region" description="Helical" evidence="19">
    <location>
        <begin position="347"/>
        <end position="368"/>
    </location>
</feature>
<dbReference type="SUPFAM" id="SSF103473">
    <property type="entry name" value="MFS general substrate transporter"/>
    <property type="match status" value="1"/>
</dbReference>
<evidence type="ECO:0000256" key="11">
    <source>
        <dbReference type="ARBA" id="ARBA00035844"/>
    </source>
</evidence>
<keyword evidence="4" id="KW-0732">Signal</keyword>
<accession>A0A8C4XAM9</accession>
<evidence type="ECO:0000256" key="7">
    <source>
        <dbReference type="ARBA" id="ARBA00023136"/>
    </source>
</evidence>
<comment type="similarity">
    <text evidence="15">Belongs to the major facilitator superfamily. SLC46A family.</text>
</comment>
<gene>
    <name evidence="20" type="primary">SLC46A3</name>
    <name evidence="20" type="synonym">LOC114650330</name>
</gene>
<evidence type="ECO:0000256" key="10">
    <source>
        <dbReference type="ARBA" id="ARBA00035788"/>
    </source>
</evidence>
<evidence type="ECO:0000313" key="20">
    <source>
        <dbReference type="Ensembl" id="ENSECRP00000016974.1"/>
    </source>
</evidence>
<keyword evidence="6 19" id="KW-1133">Transmembrane helix</keyword>
<dbReference type="InterPro" id="IPR011701">
    <property type="entry name" value="MFS"/>
</dbReference>
<keyword evidence="5" id="KW-0769">Symport</keyword>
<feature type="transmembrane region" description="Helical" evidence="19">
    <location>
        <begin position="322"/>
        <end position="341"/>
    </location>
</feature>
<dbReference type="InterPro" id="IPR036259">
    <property type="entry name" value="MFS_trans_sf"/>
</dbReference>
<keyword evidence="7 19" id="KW-0472">Membrane</keyword>
<evidence type="ECO:0000256" key="18">
    <source>
        <dbReference type="ARBA" id="ARBA00048746"/>
    </source>
</evidence>
<feature type="transmembrane region" description="Helical" evidence="19">
    <location>
        <begin position="410"/>
        <end position="435"/>
    </location>
</feature>
<organism evidence="20 21">
    <name type="scientific">Erpetoichthys calabaricus</name>
    <name type="common">Rope fish</name>
    <name type="synonym">Calamoichthys calabaricus</name>
    <dbReference type="NCBI Taxonomy" id="27687"/>
    <lineage>
        <taxon>Eukaryota</taxon>
        <taxon>Metazoa</taxon>
        <taxon>Chordata</taxon>
        <taxon>Craniata</taxon>
        <taxon>Vertebrata</taxon>
        <taxon>Euteleostomi</taxon>
        <taxon>Actinopterygii</taxon>
        <taxon>Polypteriformes</taxon>
        <taxon>Polypteridae</taxon>
        <taxon>Erpetoichthys</taxon>
    </lineage>
</organism>
<comment type="catalytic activity">
    <reaction evidence="10">
        <text>dehydroepiandrosterone 3-sulfate(out) + n H(+)(out) = dehydroepiandrosterone 3-sulfate(in) + n H(+)(in)</text>
        <dbReference type="Rhea" id="RHEA:75487"/>
        <dbReference type="ChEBI" id="CHEBI:15378"/>
        <dbReference type="ChEBI" id="CHEBI:57905"/>
    </reaction>
</comment>
<evidence type="ECO:0000256" key="3">
    <source>
        <dbReference type="ARBA" id="ARBA00022692"/>
    </source>
</evidence>
<evidence type="ECO:0000256" key="2">
    <source>
        <dbReference type="ARBA" id="ARBA00022448"/>
    </source>
</evidence>
<protein>
    <recommendedName>
        <fullName evidence="16">Lysosomal proton-coupled steroid conjugate and bile acid symporter SLC46A3</fullName>
    </recommendedName>
    <alternativeName>
        <fullName evidence="17">Solute carrier family 46 member 3</fullName>
    </alternativeName>
</protein>
<dbReference type="GeneTree" id="ENSGT00950000183096"/>
<keyword evidence="2" id="KW-0813">Transport</keyword>
<dbReference type="Proteomes" id="UP000694620">
    <property type="component" value="Chromosome 4"/>
</dbReference>
<feature type="transmembrane region" description="Helical" evidence="19">
    <location>
        <begin position="293"/>
        <end position="315"/>
    </location>
</feature>
<evidence type="ECO:0000256" key="15">
    <source>
        <dbReference type="ARBA" id="ARBA00038227"/>
    </source>
</evidence>
<evidence type="ECO:0000256" key="13">
    <source>
        <dbReference type="ARBA" id="ARBA00036498"/>
    </source>
</evidence>
<dbReference type="Pfam" id="PF07690">
    <property type="entry name" value="MFS_1"/>
    <property type="match status" value="1"/>
</dbReference>
<feature type="transmembrane region" description="Helical" evidence="19">
    <location>
        <begin position="129"/>
        <end position="154"/>
    </location>
</feature>
<evidence type="ECO:0000256" key="19">
    <source>
        <dbReference type="SAM" id="Phobius"/>
    </source>
</evidence>
<evidence type="ECO:0000256" key="8">
    <source>
        <dbReference type="ARBA" id="ARBA00023180"/>
    </source>
</evidence>
<evidence type="ECO:0000256" key="4">
    <source>
        <dbReference type="ARBA" id="ARBA00022729"/>
    </source>
</evidence>
<dbReference type="GO" id="GO:0034486">
    <property type="term" value="P:vacuolar transmembrane transport"/>
    <property type="evidence" value="ECO:0007669"/>
    <property type="project" value="TreeGrafter"/>
</dbReference>
<comment type="catalytic activity">
    <reaction evidence="18">
        <text>taurocholate(out) + n H(+)(out) = taurocholate(in) + n H(+)(in)</text>
        <dbReference type="Rhea" id="RHEA:75507"/>
        <dbReference type="ChEBI" id="CHEBI:15378"/>
        <dbReference type="ChEBI" id="CHEBI:36257"/>
    </reaction>
</comment>
<dbReference type="PANTHER" id="PTHR23507">
    <property type="entry name" value="ZGC:174356"/>
    <property type="match status" value="1"/>
</dbReference>
<dbReference type="GO" id="GO:0005765">
    <property type="term" value="C:lysosomal membrane"/>
    <property type="evidence" value="ECO:0007669"/>
    <property type="project" value="UniProtKB-SubCell"/>
</dbReference>
<dbReference type="OrthoDB" id="3026777at2759"/>
<evidence type="ECO:0000256" key="1">
    <source>
        <dbReference type="ARBA" id="ARBA00004155"/>
    </source>
</evidence>
<evidence type="ECO:0000313" key="21">
    <source>
        <dbReference type="Proteomes" id="UP000694620"/>
    </source>
</evidence>
<proteinExistence type="inferred from homology"/>
<keyword evidence="3 19" id="KW-0812">Transmembrane</keyword>
<evidence type="ECO:0000256" key="17">
    <source>
        <dbReference type="ARBA" id="ARBA00042515"/>
    </source>
</evidence>
<dbReference type="GO" id="GO:0015293">
    <property type="term" value="F:symporter activity"/>
    <property type="evidence" value="ECO:0007669"/>
    <property type="project" value="UniProtKB-KW"/>
</dbReference>